<evidence type="ECO:0000256" key="6">
    <source>
        <dbReference type="PIRSR" id="PIRSR600223-1"/>
    </source>
</evidence>
<dbReference type="CDD" id="cd06530">
    <property type="entry name" value="S26_SPase_I"/>
    <property type="match status" value="1"/>
</dbReference>
<dbReference type="InterPro" id="IPR000223">
    <property type="entry name" value="Pept_S26A_signal_pept_1"/>
</dbReference>
<accession>A0A1E5QKC0</accession>
<sequence>MTPIHKPHHPYSEPTPVENPWIETLKTLGLSAIFAFGIRTFVAEARYIPTESMLPTLQYQPQHDRVLVDKLSYHFQPPQRGDIIVFSPPDRMMKYNPTFEDELIKRIVGLPGETVELRDGRVYINDRRLEEDYVASDLYPADPAISASDHQLTKLNVCPADQQFLSGSVVIPPDSYLVMGDNRNNSYDSRCWGVVPRDRIIGRAIMRFWPVDRMGRLN</sequence>
<dbReference type="NCBIfam" id="TIGR02227">
    <property type="entry name" value="sigpep_I_bact"/>
    <property type="match status" value="1"/>
</dbReference>
<dbReference type="GO" id="GO:0005886">
    <property type="term" value="C:plasma membrane"/>
    <property type="evidence" value="ECO:0007669"/>
    <property type="project" value="UniProtKB-SubCell"/>
</dbReference>
<dbReference type="SUPFAM" id="SSF51306">
    <property type="entry name" value="LexA/Signal peptidase"/>
    <property type="match status" value="1"/>
</dbReference>
<dbReference type="InterPro" id="IPR019758">
    <property type="entry name" value="Pept_S26A_signal_pept_1_CS"/>
</dbReference>
<protein>
    <recommendedName>
        <fullName evidence="4 7">Signal peptidase I</fullName>
        <ecNumber evidence="4 7">3.4.21.89</ecNumber>
    </recommendedName>
</protein>
<evidence type="ECO:0000256" key="3">
    <source>
        <dbReference type="ARBA" id="ARBA00009370"/>
    </source>
</evidence>
<dbReference type="PROSITE" id="PS00760">
    <property type="entry name" value="SPASE_I_2"/>
    <property type="match status" value="1"/>
</dbReference>
<evidence type="ECO:0000256" key="2">
    <source>
        <dbReference type="ARBA" id="ARBA00004401"/>
    </source>
</evidence>
<evidence type="ECO:0000313" key="9">
    <source>
        <dbReference type="EMBL" id="OEJ75027.1"/>
    </source>
</evidence>
<dbReference type="STRING" id="1781255.BH720_11545"/>
<comment type="subcellular location">
    <subcellularLocation>
        <location evidence="2">Cell membrane</location>
        <topology evidence="2">Single-pass type II membrane protein</topology>
    </subcellularLocation>
    <subcellularLocation>
        <location evidence="7">Membrane</location>
        <topology evidence="7">Single-pass type II membrane protein</topology>
    </subcellularLocation>
</comment>
<dbReference type="PANTHER" id="PTHR43390:SF1">
    <property type="entry name" value="CHLOROPLAST PROCESSING PEPTIDASE"/>
    <property type="match status" value="1"/>
</dbReference>
<comment type="catalytic activity">
    <reaction evidence="1 7">
        <text>Cleavage of hydrophobic, N-terminal signal or leader sequences from secreted and periplasmic proteins.</text>
        <dbReference type="EC" id="3.4.21.89"/>
    </reaction>
</comment>
<dbReference type="InterPro" id="IPR019757">
    <property type="entry name" value="Pept_S26A_signal_pept_1_Lys-AS"/>
</dbReference>
<dbReference type="PROSITE" id="PS00761">
    <property type="entry name" value="SPASE_I_3"/>
    <property type="match status" value="1"/>
</dbReference>
<dbReference type="EMBL" id="MJGC01000057">
    <property type="protein sequence ID" value="OEJ75027.1"/>
    <property type="molecule type" value="Genomic_DNA"/>
</dbReference>
<dbReference type="GO" id="GO:0009003">
    <property type="term" value="F:signal peptidase activity"/>
    <property type="evidence" value="ECO:0007669"/>
    <property type="project" value="UniProtKB-EC"/>
</dbReference>
<name>A0A1E5QKC0_9CYAN</name>
<dbReference type="PRINTS" id="PR00727">
    <property type="entry name" value="LEADERPTASE"/>
</dbReference>
<comment type="caution">
    <text evidence="9">The sequence shown here is derived from an EMBL/GenBank/DDBJ whole genome shotgun (WGS) entry which is preliminary data.</text>
</comment>
<feature type="active site" evidence="6">
    <location>
        <position position="52"/>
    </location>
</feature>
<reference evidence="9" key="1">
    <citation type="submission" date="2016-09" db="EMBL/GenBank/DDBJ databases">
        <title>Draft genome of thermotolerant cyanobacterium Desertifilum sp. strain IPPAS B-1220.</title>
        <authorList>
            <person name="Sinetova M.A."/>
            <person name="Bolakhan K."/>
            <person name="Zayadan B.K."/>
            <person name="Mironov K.S."/>
            <person name="Ustinova V."/>
            <person name="Kupriyanova E.V."/>
            <person name="Sidorov R.A."/>
            <person name="Skrypnik A.N."/>
            <person name="Gogoleva N.E."/>
            <person name="Gogolev Y.V."/>
            <person name="Los D.A."/>
        </authorList>
    </citation>
    <scope>NUCLEOTIDE SEQUENCE [LARGE SCALE GENOMIC DNA]</scope>
    <source>
        <strain evidence="9">IPPAS B-1220</strain>
    </source>
</reference>
<feature type="active site" evidence="6">
    <location>
        <position position="105"/>
    </location>
</feature>
<dbReference type="AlphaFoldDB" id="A0A1E5QKC0"/>
<dbReference type="InterPro" id="IPR019533">
    <property type="entry name" value="Peptidase_S26"/>
</dbReference>
<evidence type="ECO:0000256" key="4">
    <source>
        <dbReference type="ARBA" id="ARBA00013208"/>
    </source>
</evidence>
<feature type="domain" description="Peptidase S26" evidence="8">
    <location>
        <begin position="21"/>
        <end position="209"/>
    </location>
</feature>
<dbReference type="Pfam" id="PF10502">
    <property type="entry name" value="Peptidase_S26"/>
    <property type="match status" value="1"/>
</dbReference>
<dbReference type="InterPro" id="IPR036286">
    <property type="entry name" value="LexA/Signal_pep-like_sf"/>
</dbReference>
<evidence type="ECO:0000259" key="8">
    <source>
        <dbReference type="Pfam" id="PF10502"/>
    </source>
</evidence>
<dbReference type="EC" id="3.4.21.89" evidence="4 7"/>
<organism evidence="9">
    <name type="scientific">Desertifilum tharense IPPAS B-1220</name>
    <dbReference type="NCBI Taxonomy" id="1781255"/>
    <lineage>
        <taxon>Bacteria</taxon>
        <taxon>Bacillati</taxon>
        <taxon>Cyanobacteriota</taxon>
        <taxon>Cyanophyceae</taxon>
        <taxon>Desertifilales</taxon>
        <taxon>Desertifilaceae</taxon>
        <taxon>Desertifilum</taxon>
    </lineage>
</organism>
<keyword evidence="7" id="KW-0645">Protease</keyword>
<dbReference type="OrthoDB" id="9802919at2"/>
<dbReference type="Gene3D" id="2.10.109.10">
    <property type="entry name" value="Umud Fragment, subunit A"/>
    <property type="match status" value="1"/>
</dbReference>
<dbReference type="GO" id="GO:0006465">
    <property type="term" value="P:signal peptide processing"/>
    <property type="evidence" value="ECO:0007669"/>
    <property type="project" value="InterPro"/>
</dbReference>
<dbReference type="GO" id="GO:0004252">
    <property type="term" value="F:serine-type endopeptidase activity"/>
    <property type="evidence" value="ECO:0007669"/>
    <property type="project" value="InterPro"/>
</dbReference>
<proteinExistence type="inferred from homology"/>
<comment type="similarity">
    <text evidence="3 7">Belongs to the peptidase S26 family.</text>
</comment>
<evidence type="ECO:0000256" key="1">
    <source>
        <dbReference type="ARBA" id="ARBA00000677"/>
    </source>
</evidence>
<evidence type="ECO:0000256" key="7">
    <source>
        <dbReference type="RuleBase" id="RU362042"/>
    </source>
</evidence>
<gene>
    <name evidence="9" type="ORF">BH720_11545</name>
</gene>
<keyword evidence="5 7" id="KW-0378">Hydrolase</keyword>
<evidence type="ECO:0000256" key="5">
    <source>
        <dbReference type="ARBA" id="ARBA00022801"/>
    </source>
</evidence>
<dbReference type="PANTHER" id="PTHR43390">
    <property type="entry name" value="SIGNAL PEPTIDASE I"/>
    <property type="match status" value="1"/>
</dbReference>